<gene>
    <name evidence="4" type="ORF">BN948_02312</name>
</gene>
<dbReference type="Gene3D" id="3.20.20.140">
    <property type="entry name" value="Metal-dependent hydrolases"/>
    <property type="match status" value="1"/>
</dbReference>
<feature type="domain" description="Amidohydrolase-related" evidence="3">
    <location>
        <begin position="54"/>
        <end position="414"/>
    </location>
</feature>
<dbReference type="Proteomes" id="UP000028878">
    <property type="component" value="Unassembled WGS sequence"/>
</dbReference>
<evidence type="ECO:0000256" key="2">
    <source>
        <dbReference type="ARBA" id="ARBA00022801"/>
    </source>
</evidence>
<dbReference type="GO" id="GO:0016810">
    <property type="term" value="F:hydrolase activity, acting on carbon-nitrogen (but not peptide) bonds"/>
    <property type="evidence" value="ECO:0007669"/>
    <property type="project" value="InterPro"/>
</dbReference>
<sequence>MAQRTHIRGASIVTMDAQGDLPVGDLLVSGDTIEAIAPQLSVDDAQVVDASGCILVPGFVNAHMHTWQTALRGVAANWTLLQYFKNMHAGLATVFTPEDLRIATLVGALNQLNCGTTTLVDWCHNNPTPAHNDAAVDALLQSGIRAAFFHGTPKPDPKPGQTPFWEVPHPRAEVERLLKAHQGKPLLEIHAAVLGPHYSTLDVAVHDFRMAQELGLIASLHQGGGPARTPDGWERLEALGLLGEQINIVHGHALSDEQLKRFCDLGMSFSAAAESEMSQGHGHPLTGRLRALGRAPSLGVDLESVMSGDMISQARIALGIQRSLDNVAHRAAHGTIPDTSTITTREALAWITVEGARMLRQSHRIGTLAPGKQADLVLIRADALNMQPVHDPVSAVVFQATLANIDSVMVAGQWRKRAGQLVGVDLPPLLSALRASGEKITCAMGIGASNGVTA</sequence>
<organism evidence="4 5">
    <name type="scientific">Hydrogenophaga intermedia</name>
    <dbReference type="NCBI Taxonomy" id="65786"/>
    <lineage>
        <taxon>Bacteria</taxon>
        <taxon>Pseudomonadati</taxon>
        <taxon>Pseudomonadota</taxon>
        <taxon>Betaproteobacteria</taxon>
        <taxon>Burkholderiales</taxon>
        <taxon>Comamonadaceae</taxon>
        <taxon>Hydrogenophaga</taxon>
    </lineage>
</organism>
<dbReference type="Gene3D" id="2.30.40.10">
    <property type="entry name" value="Urease, subunit C, domain 1"/>
    <property type="match status" value="1"/>
</dbReference>
<dbReference type="PANTHER" id="PTHR43794:SF11">
    <property type="entry name" value="AMIDOHYDROLASE-RELATED DOMAIN-CONTAINING PROTEIN"/>
    <property type="match status" value="1"/>
</dbReference>
<dbReference type="AlphaFoldDB" id="A0A1L1PGK3"/>
<dbReference type="InterPro" id="IPR006680">
    <property type="entry name" value="Amidohydro-rel"/>
</dbReference>
<comment type="similarity">
    <text evidence="1">Belongs to the metallo-dependent hydrolases superfamily. ATZ/TRZ family.</text>
</comment>
<keyword evidence="2 4" id="KW-0378">Hydrolase</keyword>
<evidence type="ECO:0000313" key="4">
    <source>
        <dbReference type="EMBL" id="CDN87884.1"/>
    </source>
</evidence>
<evidence type="ECO:0000259" key="3">
    <source>
        <dbReference type="Pfam" id="PF01979"/>
    </source>
</evidence>
<dbReference type="EMBL" id="CCAE010000016">
    <property type="protein sequence ID" value="CDN87884.1"/>
    <property type="molecule type" value="Genomic_DNA"/>
</dbReference>
<dbReference type="NCBIfam" id="NF006056">
    <property type="entry name" value="PRK08204.1"/>
    <property type="match status" value="1"/>
</dbReference>
<proteinExistence type="inferred from homology"/>
<reference evidence="5" key="1">
    <citation type="submission" date="2014-11" db="EMBL/GenBank/DDBJ databases">
        <title>Draft genome sequence of Hydrogenophaga intermedia S1.</title>
        <authorList>
            <person name="Gan H.M."/>
            <person name="Chew T.H."/>
            <person name="Stolz A."/>
        </authorList>
    </citation>
    <scope>NUCLEOTIDE SEQUENCE [LARGE SCALE GENOMIC DNA]</scope>
    <source>
        <strain evidence="5">S1</strain>
    </source>
</reference>
<accession>A0A1L1PGK3</accession>
<evidence type="ECO:0000313" key="5">
    <source>
        <dbReference type="Proteomes" id="UP000028878"/>
    </source>
</evidence>
<dbReference type="InterPro" id="IPR032466">
    <property type="entry name" value="Metal_Hydrolase"/>
</dbReference>
<dbReference type="SUPFAM" id="SSF51338">
    <property type="entry name" value="Composite domain of metallo-dependent hydrolases"/>
    <property type="match status" value="2"/>
</dbReference>
<keyword evidence="5" id="KW-1185">Reference proteome</keyword>
<dbReference type="InterPro" id="IPR011059">
    <property type="entry name" value="Metal-dep_hydrolase_composite"/>
</dbReference>
<dbReference type="Pfam" id="PF01979">
    <property type="entry name" value="Amidohydro_1"/>
    <property type="match status" value="1"/>
</dbReference>
<name>A0A1L1PGK3_HYDIT</name>
<dbReference type="RefSeq" id="WP_009520379.1">
    <property type="nucleotide sequence ID" value="NZ_CCAE010000016.1"/>
</dbReference>
<dbReference type="InterPro" id="IPR050287">
    <property type="entry name" value="MTA/SAH_deaminase"/>
</dbReference>
<evidence type="ECO:0000256" key="1">
    <source>
        <dbReference type="ARBA" id="ARBA00006745"/>
    </source>
</evidence>
<protein>
    <submittedName>
        <fullName evidence="4">Amidohydrolase:amidohydrolase-like protein</fullName>
    </submittedName>
</protein>
<dbReference type="PANTHER" id="PTHR43794">
    <property type="entry name" value="AMINOHYDROLASE SSNA-RELATED"/>
    <property type="match status" value="1"/>
</dbReference>
<dbReference type="SUPFAM" id="SSF51556">
    <property type="entry name" value="Metallo-dependent hydrolases"/>
    <property type="match status" value="1"/>
</dbReference>